<name>A0AAD3H2G7_9STRA</name>
<evidence type="ECO:0000256" key="1">
    <source>
        <dbReference type="ARBA" id="ARBA00004141"/>
    </source>
</evidence>
<dbReference type="Proteomes" id="UP001054902">
    <property type="component" value="Unassembled WGS sequence"/>
</dbReference>
<comment type="catalytic activity">
    <reaction evidence="11">
        <text>D-mannose(out) = D-mannose(in)</text>
        <dbReference type="Rhea" id="RHEA:78391"/>
        <dbReference type="ChEBI" id="CHEBI:4208"/>
    </reaction>
    <physiologicalReaction direction="left-to-right" evidence="11">
        <dbReference type="Rhea" id="RHEA:78392"/>
    </physiologicalReaction>
</comment>
<feature type="domain" description="Major facilitator superfamily (MFS) profile" evidence="16">
    <location>
        <begin position="52"/>
        <end position="611"/>
    </location>
</feature>
<protein>
    <recommendedName>
        <fullName evidence="14">Hexose transporter 1</fullName>
    </recommendedName>
</protein>
<dbReference type="PROSITE" id="PS00217">
    <property type="entry name" value="SUGAR_TRANSPORT_2"/>
    <property type="match status" value="1"/>
</dbReference>
<evidence type="ECO:0000256" key="15">
    <source>
        <dbReference type="SAM" id="Phobius"/>
    </source>
</evidence>
<dbReference type="GO" id="GO:0016324">
    <property type="term" value="C:apical plasma membrane"/>
    <property type="evidence" value="ECO:0007669"/>
    <property type="project" value="TreeGrafter"/>
</dbReference>
<feature type="transmembrane region" description="Helical" evidence="15">
    <location>
        <begin position="387"/>
        <end position="410"/>
    </location>
</feature>
<dbReference type="PANTHER" id="PTHR48020">
    <property type="entry name" value="PROTON MYO-INOSITOL COTRANSPORTER"/>
    <property type="match status" value="1"/>
</dbReference>
<feature type="transmembrane region" description="Helical" evidence="15">
    <location>
        <begin position="119"/>
        <end position="137"/>
    </location>
</feature>
<feature type="transmembrane region" description="Helical" evidence="15">
    <location>
        <begin position="417"/>
        <end position="440"/>
    </location>
</feature>
<feature type="transmembrane region" description="Helical" evidence="15">
    <location>
        <begin position="206"/>
        <end position="225"/>
    </location>
</feature>
<gene>
    <name evidence="17" type="ORF">CTEN210_04628</name>
</gene>
<evidence type="ECO:0000313" key="18">
    <source>
        <dbReference type="Proteomes" id="UP001054902"/>
    </source>
</evidence>
<evidence type="ECO:0000259" key="16">
    <source>
        <dbReference type="PROSITE" id="PS50850"/>
    </source>
</evidence>
<feature type="transmembrane region" description="Helical" evidence="15">
    <location>
        <begin position="51"/>
        <end position="78"/>
    </location>
</feature>
<keyword evidence="5 15" id="KW-0812">Transmembrane</keyword>
<dbReference type="PANTHER" id="PTHR48020:SF12">
    <property type="entry name" value="PROTON MYO-INOSITOL COTRANSPORTER"/>
    <property type="match status" value="1"/>
</dbReference>
<dbReference type="InterPro" id="IPR050814">
    <property type="entry name" value="Myo-inositol_Transporter"/>
</dbReference>
<sequence length="653" mass="71458">MVNTTTTLLSKKDPLDIQEIPSFGSIEERMNDDLIEDSFTRAENVKKRMRILTSLAALGGFLFGYDTGVISGAMIPISRQFDLTNVQQEIVVSSTVLAAFIASLFGGTMNSKYGRKYTILAASGIFIIGAVLMGIAWSYHALLAGRCIIGIGIGFASLTTPIYIAEVASPSIRGKLVTVNGLLICFGQFSAGMIDGILDEIDPHSGWRLMLGLAALPSLIMFVGFQYMPESPRWLVMEGRNEEARRVLISIRDSDDEANSELEEIIQVCSLMTATVTTSNNNDMFNYDSDGNSSSSSGGTENEGLQMNLMENENTHSFNDSPNGNPMTAQPEASFMQQVRSMMSDPVCYRALKLGCGMMILQQMSGINTVMYYAASIYQMAGFDEKTSIWLSGFTALAQVAGVVVSIHLIEKKGRRPLVLSSLFFVTLSLIGLGLCFYLGRINSEVITNPGKDANNQCSYEPALVWSGITTYSYDCIEIIGCGFCDGMCISGDEDGAYNYNCEDTWEYNSTGSDKFGYLSAFFMVLYLLSFGIAMGPLPWTINSEIYPLEHRSLAVSFSTATNWVGNFVVSATFLSISSPSALTRYGAFWLYGAIALLGLGWLLVDLPETKGKSLEEIEDLFRRPGDPVKQSHNLTEEQREQLARFNVPAGGH</sequence>
<evidence type="ECO:0000256" key="8">
    <source>
        <dbReference type="ARBA" id="ARBA00044637"/>
    </source>
</evidence>
<evidence type="ECO:0000256" key="9">
    <source>
        <dbReference type="ARBA" id="ARBA00044648"/>
    </source>
</evidence>
<proteinExistence type="inferred from homology"/>
<dbReference type="SUPFAM" id="SSF103473">
    <property type="entry name" value="MFS general substrate transporter"/>
    <property type="match status" value="1"/>
</dbReference>
<organism evidence="17 18">
    <name type="scientific">Chaetoceros tenuissimus</name>
    <dbReference type="NCBI Taxonomy" id="426638"/>
    <lineage>
        <taxon>Eukaryota</taxon>
        <taxon>Sar</taxon>
        <taxon>Stramenopiles</taxon>
        <taxon>Ochrophyta</taxon>
        <taxon>Bacillariophyta</taxon>
        <taxon>Coscinodiscophyceae</taxon>
        <taxon>Chaetocerotophycidae</taxon>
        <taxon>Chaetocerotales</taxon>
        <taxon>Chaetocerotaceae</taxon>
        <taxon>Chaetoceros</taxon>
    </lineage>
</organism>
<keyword evidence="18" id="KW-1185">Reference proteome</keyword>
<comment type="catalytic activity">
    <reaction evidence="9">
        <text>D-glucose(out) = D-glucose(in)</text>
        <dbReference type="Rhea" id="RHEA:60376"/>
        <dbReference type="ChEBI" id="CHEBI:4167"/>
    </reaction>
    <physiologicalReaction direction="left-to-right" evidence="9">
        <dbReference type="Rhea" id="RHEA:60377"/>
    </physiologicalReaction>
</comment>
<dbReference type="InterPro" id="IPR036259">
    <property type="entry name" value="MFS_trans_sf"/>
</dbReference>
<comment type="subcellular location">
    <subcellularLocation>
        <location evidence="1">Membrane</location>
        <topology evidence="1">Multi-pass membrane protein</topology>
    </subcellularLocation>
</comment>
<evidence type="ECO:0000256" key="5">
    <source>
        <dbReference type="ARBA" id="ARBA00022692"/>
    </source>
</evidence>
<dbReference type="InterPro" id="IPR020846">
    <property type="entry name" value="MFS_dom"/>
</dbReference>
<reference evidence="17 18" key="1">
    <citation type="journal article" date="2021" name="Sci. Rep.">
        <title>The genome of the diatom Chaetoceros tenuissimus carries an ancient integrated fragment of an extant virus.</title>
        <authorList>
            <person name="Hongo Y."/>
            <person name="Kimura K."/>
            <person name="Takaki Y."/>
            <person name="Yoshida Y."/>
            <person name="Baba S."/>
            <person name="Kobayashi G."/>
            <person name="Nagasaki K."/>
            <person name="Hano T."/>
            <person name="Tomaru Y."/>
        </authorList>
    </citation>
    <scope>NUCLEOTIDE SEQUENCE [LARGE SCALE GENOMIC DNA]</scope>
    <source>
        <strain evidence="17 18">NIES-3715</strain>
    </source>
</reference>
<feature type="transmembrane region" description="Helical" evidence="15">
    <location>
        <begin position="516"/>
        <end position="542"/>
    </location>
</feature>
<dbReference type="InterPro" id="IPR005829">
    <property type="entry name" value="Sugar_transporter_CS"/>
</dbReference>
<accession>A0AAD3H2G7</accession>
<feature type="transmembrane region" description="Helical" evidence="15">
    <location>
        <begin position="143"/>
        <end position="164"/>
    </location>
</feature>
<evidence type="ECO:0000256" key="6">
    <source>
        <dbReference type="ARBA" id="ARBA00022989"/>
    </source>
</evidence>
<evidence type="ECO:0000256" key="13">
    <source>
        <dbReference type="ARBA" id="ARBA00044710"/>
    </source>
</evidence>
<feature type="transmembrane region" description="Helical" evidence="15">
    <location>
        <begin position="554"/>
        <end position="577"/>
    </location>
</feature>
<keyword evidence="6 15" id="KW-1133">Transmembrane helix</keyword>
<comment type="catalytic activity">
    <reaction evidence="13">
        <text>D-fructose(out) = D-fructose(in)</text>
        <dbReference type="Rhea" id="RHEA:60372"/>
        <dbReference type="ChEBI" id="CHEBI:37721"/>
    </reaction>
    <physiologicalReaction direction="left-to-right" evidence="13">
        <dbReference type="Rhea" id="RHEA:60373"/>
    </physiologicalReaction>
</comment>
<evidence type="ECO:0000256" key="14">
    <source>
        <dbReference type="ARBA" id="ARBA00044780"/>
    </source>
</evidence>
<dbReference type="AlphaFoldDB" id="A0AAD3H2G7"/>
<dbReference type="Pfam" id="PF00083">
    <property type="entry name" value="Sugar_tr"/>
    <property type="match status" value="3"/>
</dbReference>
<dbReference type="Gene3D" id="1.20.1250.20">
    <property type="entry name" value="MFS general substrate transporter like domains"/>
    <property type="match status" value="3"/>
</dbReference>
<comment type="similarity">
    <text evidence="2">Belongs to the major facilitator superfamily. Sugar transporter (TC 2.A.1.1) family.</text>
</comment>
<keyword evidence="7 15" id="KW-0472">Membrane</keyword>
<keyword evidence="4" id="KW-0813">Transport</keyword>
<evidence type="ECO:0000256" key="3">
    <source>
        <dbReference type="ARBA" id="ARBA00011738"/>
    </source>
</evidence>
<dbReference type="EMBL" id="BLLK01000027">
    <property type="protein sequence ID" value="GFH48152.1"/>
    <property type="molecule type" value="Genomic_DNA"/>
</dbReference>
<feature type="transmembrane region" description="Helical" evidence="15">
    <location>
        <begin position="589"/>
        <end position="605"/>
    </location>
</feature>
<evidence type="ECO:0000256" key="10">
    <source>
        <dbReference type="ARBA" id="ARBA00044656"/>
    </source>
</evidence>
<evidence type="ECO:0000256" key="7">
    <source>
        <dbReference type="ARBA" id="ARBA00023136"/>
    </source>
</evidence>
<feature type="transmembrane region" description="Helical" evidence="15">
    <location>
        <begin position="176"/>
        <end position="194"/>
    </location>
</feature>
<dbReference type="InterPro" id="IPR005828">
    <property type="entry name" value="MFS_sugar_transport-like"/>
</dbReference>
<evidence type="ECO:0000256" key="11">
    <source>
        <dbReference type="ARBA" id="ARBA00044662"/>
    </source>
</evidence>
<comment type="subunit">
    <text evidence="3">Homodimer.</text>
</comment>
<feature type="transmembrane region" description="Helical" evidence="15">
    <location>
        <begin position="90"/>
        <end position="107"/>
    </location>
</feature>
<comment type="catalytic activity">
    <reaction evidence="8">
        <text>D-galactose(in) = D-galactose(out)</text>
        <dbReference type="Rhea" id="RHEA:34915"/>
        <dbReference type="ChEBI" id="CHEBI:4139"/>
    </reaction>
    <physiologicalReaction direction="right-to-left" evidence="8">
        <dbReference type="Rhea" id="RHEA:34917"/>
    </physiologicalReaction>
</comment>
<comment type="catalytic activity">
    <reaction evidence="10">
        <text>D-xylose(out) = D-xylose(in)</text>
        <dbReference type="Rhea" id="RHEA:78427"/>
        <dbReference type="ChEBI" id="CHEBI:53455"/>
    </reaction>
    <physiologicalReaction direction="left-to-right" evidence="10">
        <dbReference type="Rhea" id="RHEA:78428"/>
    </physiologicalReaction>
</comment>
<evidence type="ECO:0000256" key="4">
    <source>
        <dbReference type="ARBA" id="ARBA00022448"/>
    </source>
</evidence>
<evidence type="ECO:0000256" key="2">
    <source>
        <dbReference type="ARBA" id="ARBA00010992"/>
    </source>
</evidence>
<comment type="caution">
    <text evidence="17">The sequence shown here is derived from an EMBL/GenBank/DDBJ whole genome shotgun (WGS) entry which is preliminary data.</text>
</comment>
<comment type="catalytic activity">
    <reaction evidence="12">
        <text>D-glucosamine(out) = D-glucosamine(in)</text>
        <dbReference type="Rhea" id="RHEA:78423"/>
        <dbReference type="ChEBI" id="CHEBI:58723"/>
    </reaction>
    <physiologicalReaction direction="left-to-right" evidence="12">
        <dbReference type="Rhea" id="RHEA:78424"/>
    </physiologicalReaction>
</comment>
<evidence type="ECO:0000256" key="12">
    <source>
        <dbReference type="ARBA" id="ARBA00044668"/>
    </source>
</evidence>
<dbReference type="PROSITE" id="PS50850">
    <property type="entry name" value="MFS"/>
    <property type="match status" value="1"/>
</dbReference>
<dbReference type="PRINTS" id="PR00171">
    <property type="entry name" value="SUGRTRNSPORT"/>
</dbReference>
<dbReference type="InterPro" id="IPR003663">
    <property type="entry name" value="Sugar/inositol_transpt"/>
</dbReference>
<evidence type="ECO:0000313" key="17">
    <source>
        <dbReference type="EMBL" id="GFH48152.1"/>
    </source>
</evidence>
<dbReference type="GO" id="GO:0005366">
    <property type="term" value="F:myo-inositol:proton symporter activity"/>
    <property type="evidence" value="ECO:0007669"/>
    <property type="project" value="TreeGrafter"/>
</dbReference>